<dbReference type="InterPro" id="IPR050406">
    <property type="entry name" value="FGGY_Carb_Kinase"/>
</dbReference>
<protein>
    <submittedName>
        <fullName evidence="7">Sugar (Pentulose/hexulose) kinase</fullName>
    </submittedName>
</protein>
<evidence type="ECO:0000259" key="6">
    <source>
        <dbReference type="Pfam" id="PF02782"/>
    </source>
</evidence>
<sequence>MDRNYLLGIDIGTSACKIAVFTREGSVFCSCTEEYPVYYPQDGFVEQEPDDWWKAVCKGIRRLFSENPIQASEIAGIGIDGQSWAAVAIDGEGSVLTRNPIWLDSRSKKICQQVEERIGAKRLFEFSGNPLKPQYTTGKILWYKEHLPDVYRKINKILQSNSFIIYRLTGVIMQDVSQGYGIHAFDMHKGCWDNEMCREIGIPRSFLPEIAACHEIVGQVLPEAAAQTGLLAGTPVVAGGLDAACGTLGAGVIDTGETQEQGGQAGGMSICISEYCSDPRLILGYHVIPGKWLLQGGTTGGGGALKWFERQFGYEERLEAEKEGCSSFELLSRLGATVDAGSDGVIFLPYMAGERSPIWDENAKAIFYGLDYSKTKAHMVRAVMEGVAYSLRHNLDVAESAGAKAGKLRAMGGSANSLLWTQIKADVTGRDIEVPSSDTATTLGAAILAGVGIGMYRDFPEATASTVKIKRMHFPDSFTQERYRRGYETYLELVKLLKNLMEKNRFGSA</sequence>
<keyword evidence="3 4" id="KW-0418">Kinase</keyword>
<evidence type="ECO:0000256" key="3">
    <source>
        <dbReference type="ARBA" id="ARBA00022777"/>
    </source>
</evidence>
<dbReference type="AlphaFoldDB" id="A0A0S7BKC1"/>
<dbReference type="GO" id="GO:0016773">
    <property type="term" value="F:phosphotransferase activity, alcohol group as acceptor"/>
    <property type="evidence" value="ECO:0007669"/>
    <property type="project" value="InterPro"/>
</dbReference>
<dbReference type="CDD" id="cd07808">
    <property type="entry name" value="ASKHA_NBD_FGGY_EcXK-like"/>
    <property type="match status" value="1"/>
</dbReference>
<evidence type="ECO:0000313" key="8">
    <source>
        <dbReference type="Proteomes" id="UP000053370"/>
    </source>
</evidence>
<dbReference type="PATRIC" id="fig|1678840.3.peg.2087"/>
<dbReference type="PANTHER" id="PTHR43095">
    <property type="entry name" value="SUGAR KINASE"/>
    <property type="match status" value="1"/>
</dbReference>
<dbReference type="SUPFAM" id="SSF53067">
    <property type="entry name" value="Actin-like ATPase domain"/>
    <property type="match status" value="2"/>
</dbReference>
<dbReference type="InterPro" id="IPR043129">
    <property type="entry name" value="ATPase_NBD"/>
</dbReference>
<evidence type="ECO:0000313" key="7">
    <source>
        <dbReference type="EMBL" id="GAP40746.1"/>
    </source>
</evidence>
<dbReference type="InterPro" id="IPR018484">
    <property type="entry name" value="FGGY_N"/>
</dbReference>
<organism evidence="7">
    <name type="scientific">Flexilinea flocculi</name>
    <dbReference type="NCBI Taxonomy" id="1678840"/>
    <lineage>
        <taxon>Bacteria</taxon>
        <taxon>Bacillati</taxon>
        <taxon>Chloroflexota</taxon>
        <taxon>Anaerolineae</taxon>
        <taxon>Anaerolineales</taxon>
        <taxon>Anaerolineaceae</taxon>
        <taxon>Flexilinea</taxon>
    </lineage>
</organism>
<dbReference type="STRING" id="1678840.ATC1_13725"/>
<comment type="similarity">
    <text evidence="1 4">Belongs to the FGGY kinase family.</text>
</comment>
<dbReference type="GO" id="GO:0005975">
    <property type="term" value="P:carbohydrate metabolic process"/>
    <property type="evidence" value="ECO:0007669"/>
    <property type="project" value="InterPro"/>
</dbReference>
<feature type="domain" description="Carbohydrate kinase FGGY N-terminal" evidence="5">
    <location>
        <begin position="5"/>
        <end position="249"/>
    </location>
</feature>
<dbReference type="InterPro" id="IPR018485">
    <property type="entry name" value="FGGY_C"/>
</dbReference>
<keyword evidence="8" id="KW-1185">Reference proteome</keyword>
<dbReference type="InterPro" id="IPR018483">
    <property type="entry name" value="Carb_kinase_FGGY_CS"/>
</dbReference>
<evidence type="ECO:0000256" key="2">
    <source>
        <dbReference type="ARBA" id="ARBA00022679"/>
    </source>
</evidence>
<dbReference type="PANTHER" id="PTHR43095:SF5">
    <property type="entry name" value="XYLULOSE KINASE"/>
    <property type="match status" value="1"/>
</dbReference>
<evidence type="ECO:0000256" key="4">
    <source>
        <dbReference type="RuleBase" id="RU003733"/>
    </source>
</evidence>
<accession>A0A0S7BKC1</accession>
<dbReference type="EMBL" id="DF968181">
    <property type="protein sequence ID" value="GAP40746.1"/>
    <property type="molecule type" value="Genomic_DNA"/>
</dbReference>
<dbReference type="Pfam" id="PF00370">
    <property type="entry name" value="FGGY_N"/>
    <property type="match status" value="1"/>
</dbReference>
<proteinExistence type="inferred from homology"/>
<dbReference type="Gene3D" id="3.30.420.40">
    <property type="match status" value="2"/>
</dbReference>
<dbReference type="OrthoDB" id="9805576at2"/>
<name>A0A0S7BKC1_9CHLR</name>
<dbReference type="GO" id="GO:0016301">
    <property type="term" value="F:kinase activity"/>
    <property type="evidence" value="ECO:0007669"/>
    <property type="project" value="UniProtKB-KW"/>
</dbReference>
<dbReference type="PIRSF" id="PIRSF000538">
    <property type="entry name" value="GlpK"/>
    <property type="match status" value="1"/>
</dbReference>
<dbReference type="InterPro" id="IPR000577">
    <property type="entry name" value="Carb_kinase_FGGY"/>
</dbReference>
<reference evidence="7" key="1">
    <citation type="journal article" date="2015" name="Genome Announc.">
        <title>Draft Genome Sequence of Anaerolineae Strain TC1, a Novel Isolate from a Methanogenic Wastewater Treatment System.</title>
        <authorList>
            <person name="Matsuura N."/>
            <person name="Tourlousse D.M."/>
            <person name="Sun L."/>
            <person name="Toyonaga M."/>
            <person name="Kuroda K."/>
            <person name="Ohashi A."/>
            <person name="Cruz R."/>
            <person name="Yamaguchi T."/>
            <person name="Sekiguchi Y."/>
        </authorList>
    </citation>
    <scope>NUCLEOTIDE SEQUENCE [LARGE SCALE GENOMIC DNA]</scope>
    <source>
        <strain evidence="7">TC1</strain>
    </source>
</reference>
<evidence type="ECO:0000259" key="5">
    <source>
        <dbReference type="Pfam" id="PF00370"/>
    </source>
</evidence>
<keyword evidence="2 4" id="KW-0808">Transferase</keyword>
<evidence type="ECO:0000256" key="1">
    <source>
        <dbReference type="ARBA" id="ARBA00009156"/>
    </source>
</evidence>
<feature type="domain" description="Carbohydrate kinase FGGY C-terminal" evidence="6">
    <location>
        <begin position="284"/>
        <end position="451"/>
    </location>
</feature>
<dbReference type="RefSeq" id="WP_062280556.1">
    <property type="nucleotide sequence ID" value="NZ_DF968181.1"/>
</dbReference>
<dbReference type="PROSITE" id="PS00445">
    <property type="entry name" value="FGGY_KINASES_2"/>
    <property type="match status" value="1"/>
</dbReference>
<gene>
    <name evidence="7" type="ORF">ATC1_13725</name>
</gene>
<dbReference type="Proteomes" id="UP000053370">
    <property type="component" value="Unassembled WGS sequence"/>
</dbReference>
<dbReference type="Pfam" id="PF02782">
    <property type="entry name" value="FGGY_C"/>
    <property type="match status" value="1"/>
</dbReference>